<evidence type="ECO:0000313" key="2">
    <source>
        <dbReference type="EMBL" id="TFJ86667.1"/>
    </source>
</evidence>
<keyword evidence="1" id="KW-0812">Transmembrane</keyword>
<sequence>MSQTFAAANLISSSSGHGMGGLVLTKFPIGLVATSISKVSSSALSTSSAKAPQITLTATPMPLRAELKRRNSHPLRLAPRGVNAVDGDEEETLSQTSASLKALIIVFTIYTLIRGWNGFVDKGMDAAVEAVQQLVMLVVLVVGVAPLLDQYFF</sequence>
<proteinExistence type="predicted"/>
<evidence type="ECO:0000313" key="3">
    <source>
        <dbReference type="Proteomes" id="UP000355283"/>
    </source>
</evidence>
<evidence type="ECO:0000256" key="1">
    <source>
        <dbReference type="SAM" id="Phobius"/>
    </source>
</evidence>
<reference evidence="2 3" key="1">
    <citation type="submission" date="2019-01" db="EMBL/GenBank/DDBJ databases">
        <title>Nuclear Genome Assembly of the Microalgal Biofuel strain Nannochloropsis salina CCMP1776.</title>
        <authorList>
            <person name="Hovde B."/>
        </authorList>
    </citation>
    <scope>NUCLEOTIDE SEQUENCE [LARGE SCALE GENOMIC DNA]</scope>
    <source>
        <strain evidence="2 3">CCMP1776</strain>
    </source>
</reference>
<accession>A0A4D9D8G5</accession>
<dbReference type="Proteomes" id="UP000355283">
    <property type="component" value="Unassembled WGS sequence"/>
</dbReference>
<name>A0A4D9D8G5_9STRA</name>
<keyword evidence="1" id="KW-1133">Transmembrane helix</keyword>
<dbReference type="OrthoDB" id="10364751at2759"/>
<feature type="transmembrane region" description="Helical" evidence="1">
    <location>
        <begin position="102"/>
        <end position="119"/>
    </location>
</feature>
<keyword evidence="1" id="KW-0472">Membrane</keyword>
<dbReference type="EMBL" id="SDOX01000008">
    <property type="protein sequence ID" value="TFJ86667.1"/>
    <property type="molecule type" value="Genomic_DNA"/>
</dbReference>
<organism evidence="2 3">
    <name type="scientific">Nannochloropsis salina CCMP1776</name>
    <dbReference type="NCBI Taxonomy" id="1027361"/>
    <lineage>
        <taxon>Eukaryota</taxon>
        <taxon>Sar</taxon>
        <taxon>Stramenopiles</taxon>
        <taxon>Ochrophyta</taxon>
        <taxon>Eustigmatophyceae</taxon>
        <taxon>Eustigmatales</taxon>
        <taxon>Monodopsidaceae</taxon>
        <taxon>Microchloropsis</taxon>
        <taxon>Microchloropsis salina</taxon>
    </lineage>
</organism>
<feature type="transmembrane region" description="Helical" evidence="1">
    <location>
        <begin position="131"/>
        <end position="148"/>
    </location>
</feature>
<dbReference type="AlphaFoldDB" id="A0A4D9D8G5"/>
<gene>
    <name evidence="2" type="ORF">NSK_002321</name>
</gene>
<keyword evidence="3" id="KW-1185">Reference proteome</keyword>
<protein>
    <submittedName>
        <fullName evidence="2">Uncharacterized protein</fullName>
    </submittedName>
</protein>
<comment type="caution">
    <text evidence="2">The sequence shown here is derived from an EMBL/GenBank/DDBJ whole genome shotgun (WGS) entry which is preliminary data.</text>
</comment>